<dbReference type="RefSeq" id="WP_192785210.1">
    <property type="nucleotide sequence ID" value="NZ_JADBEK010000001.1"/>
</dbReference>
<feature type="transmembrane region" description="Helical" evidence="2">
    <location>
        <begin position="12"/>
        <end position="39"/>
    </location>
</feature>
<comment type="caution">
    <text evidence="3">The sequence shown here is derived from an EMBL/GenBank/DDBJ whole genome shotgun (WGS) entry which is preliminary data.</text>
</comment>
<dbReference type="Proteomes" id="UP000633509">
    <property type="component" value="Unassembled WGS sequence"/>
</dbReference>
<evidence type="ECO:0000313" key="4">
    <source>
        <dbReference type="Proteomes" id="UP000633509"/>
    </source>
</evidence>
<keyword evidence="2" id="KW-0812">Transmembrane</keyword>
<feature type="compositionally biased region" description="Gly residues" evidence="1">
    <location>
        <begin position="58"/>
        <end position="75"/>
    </location>
</feature>
<evidence type="ECO:0000256" key="1">
    <source>
        <dbReference type="SAM" id="MobiDB-lite"/>
    </source>
</evidence>
<accession>A0ABR9LVB2</accession>
<proteinExistence type="predicted"/>
<feature type="region of interest" description="Disordered" evidence="1">
    <location>
        <begin position="56"/>
        <end position="75"/>
    </location>
</feature>
<reference evidence="3 4" key="1">
    <citation type="submission" date="2020-10" db="EMBL/GenBank/DDBJ databases">
        <title>Sequencing the genomes of 1000 actinobacteria strains.</title>
        <authorList>
            <person name="Klenk H.-P."/>
        </authorList>
    </citation>
    <scope>NUCLEOTIDE SEQUENCE [LARGE SCALE GENOMIC DNA]</scope>
    <source>
        <strain evidence="3 4">DSM 43173</strain>
    </source>
</reference>
<gene>
    <name evidence="3" type="ORF">H4W80_002505</name>
</gene>
<evidence type="ECO:0000313" key="3">
    <source>
        <dbReference type="EMBL" id="MBE1584247.1"/>
    </source>
</evidence>
<keyword evidence="2" id="KW-1133">Transmembrane helix</keyword>
<keyword evidence="2" id="KW-0472">Membrane</keyword>
<dbReference type="EMBL" id="JADBEK010000001">
    <property type="protein sequence ID" value="MBE1584247.1"/>
    <property type="molecule type" value="Genomic_DNA"/>
</dbReference>
<keyword evidence="4" id="KW-1185">Reference proteome</keyword>
<organism evidence="3 4">
    <name type="scientific">Nonomuraea angiospora</name>
    <dbReference type="NCBI Taxonomy" id="46172"/>
    <lineage>
        <taxon>Bacteria</taxon>
        <taxon>Bacillati</taxon>
        <taxon>Actinomycetota</taxon>
        <taxon>Actinomycetes</taxon>
        <taxon>Streptosporangiales</taxon>
        <taxon>Streptosporangiaceae</taxon>
        <taxon>Nonomuraea</taxon>
    </lineage>
</organism>
<name>A0ABR9LVB2_9ACTN</name>
<evidence type="ECO:0000256" key="2">
    <source>
        <dbReference type="SAM" id="Phobius"/>
    </source>
</evidence>
<sequence>MTMFEPTDNQLVNVGLFLLDVFLSYWFLWAPWVVLWWIFEGRHKYSSGGSSYRHDGAGGDGGSDGGDGGGGDGGD</sequence>
<protein>
    <submittedName>
        <fullName evidence="3">Membrane protein YgcG</fullName>
    </submittedName>
</protein>